<evidence type="ECO:0000313" key="1">
    <source>
        <dbReference type="EMBL" id="SFF93794.1"/>
    </source>
</evidence>
<dbReference type="SUPFAM" id="SSF53474">
    <property type="entry name" value="alpha/beta-Hydrolases"/>
    <property type="match status" value="1"/>
</dbReference>
<keyword evidence="1" id="KW-0547">Nucleotide-binding</keyword>
<proteinExistence type="predicted"/>
<keyword evidence="2" id="KW-1185">Reference proteome</keyword>
<gene>
    <name evidence="1" type="ORF">SAMN02982927_00028</name>
</gene>
<dbReference type="InterPro" id="IPR029058">
    <property type="entry name" value="AB_hydrolase_fold"/>
</dbReference>
<dbReference type="PANTHER" id="PTHR48098">
    <property type="entry name" value="ENTEROCHELIN ESTERASE-RELATED"/>
    <property type="match status" value="1"/>
</dbReference>
<dbReference type="Proteomes" id="UP000198752">
    <property type="component" value="Unassembled WGS sequence"/>
</dbReference>
<dbReference type="GO" id="GO:0016747">
    <property type="term" value="F:acyltransferase activity, transferring groups other than amino-acyl groups"/>
    <property type="evidence" value="ECO:0007669"/>
    <property type="project" value="TreeGrafter"/>
</dbReference>
<dbReference type="EMBL" id="FOOY01000003">
    <property type="protein sequence ID" value="SFF93794.1"/>
    <property type="molecule type" value="Genomic_DNA"/>
</dbReference>
<sequence length="253" mass="28882">MARMNTRFYSTTLDLMTTVNVIIPNECSTDRPPATLYLLHGLAGDSESWLQNTSLERYASQMNLIIIMPNGDRSFYTDMADGNRYWSYLTKELPAKMRSWFPVSAAPERCFVGGLSMGGYGALKWGLNFPEKFAGILSMSAAVDIKAMWERTPEHAHEFQMVFGHPSKFDHSINDLFDRVNHVSIDDGRKPEILQFCGTSDFLHADNLRFKAALDQSSIPHTYHEKTGASHEWAYWDESIQVALKWIEKKLEN</sequence>
<dbReference type="AlphaFoldDB" id="A0A1I2MQM1"/>
<evidence type="ECO:0000313" key="2">
    <source>
        <dbReference type="Proteomes" id="UP000198752"/>
    </source>
</evidence>
<dbReference type="InterPro" id="IPR000801">
    <property type="entry name" value="Esterase-like"/>
</dbReference>
<organism evidence="1 2">
    <name type="scientific">Sporolactobacillus nakayamae</name>
    <dbReference type="NCBI Taxonomy" id="269670"/>
    <lineage>
        <taxon>Bacteria</taxon>
        <taxon>Bacillati</taxon>
        <taxon>Bacillota</taxon>
        <taxon>Bacilli</taxon>
        <taxon>Bacillales</taxon>
        <taxon>Sporolactobacillaceae</taxon>
        <taxon>Sporolactobacillus</taxon>
    </lineage>
</organism>
<dbReference type="Gene3D" id="3.40.50.1820">
    <property type="entry name" value="alpha/beta hydrolase"/>
    <property type="match status" value="1"/>
</dbReference>
<dbReference type="RefSeq" id="WP_177184556.1">
    <property type="nucleotide sequence ID" value="NZ_FOOY01000003.1"/>
</dbReference>
<dbReference type="PANTHER" id="PTHR48098:SF1">
    <property type="entry name" value="DIACYLGLYCEROL ACYLTRANSFERASE_MYCOLYLTRANSFERASE AG85A"/>
    <property type="match status" value="1"/>
</dbReference>
<name>A0A1I2MQM1_9BACL</name>
<reference evidence="2" key="1">
    <citation type="submission" date="2016-10" db="EMBL/GenBank/DDBJ databases">
        <authorList>
            <person name="Varghese N."/>
            <person name="Submissions S."/>
        </authorList>
    </citation>
    <scope>NUCLEOTIDE SEQUENCE [LARGE SCALE GENOMIC DNA]</scope>
    <source>
        <strain evidence="2">ATCC 700379</strain>
    </source>
</reference>
<protein>
    <submittedName>
        <fullName evidence="1">Putative lysine transport system ATP-binding protein</fullName>
    </submittedName>
</protein>
<dbReference type="InterPro" id="IPR050583">
    <property type="entry name" value="Mycobacterial_A85_antigen"/>
</dbReference>
<dbReference type="GO" id="GO:0005524">
    <property type="term" value="F:ATP binding"/>
    <property type="evidence" value="ECO:0007669"/>
    <property type="project" value="UniProtKB-KW"/>
</dbReference>
<accession>A0A1I2MQM1</accession>
<dbReference type="STRING" id="269670.SAMN02982927_00028"/>
<keyword evidence="1" id="KW-0067">ATP-binding</keyword>
<dbReference type="Pfam" id="PF00756">
    <property type="entry name" value="Esterase"/>
    <property type="match status" value="1"/>
</dbReference>